<dbReference type="Proteomes" id="UP000204391">
    <property type="component" value="Chromosome"/>
</dbReference>
<organism evidence="1 2">
    <name type="scientific">Virgibacillus necropolis</name>
    <dbReference type="NCBI Taxonomy" id="163877"/>
    <lineage>
        <taxon>Bacteria</taxon>
        <taxon>Bacillati</taxon>
        <taxon>Bacillota</taxon>
        <taxon>Bacilli</taxon>
        <taxon>Bacillales</taxon>
        <taxon>Bacillaceae</taxon>
        <taxon>Virgibacillus</taxon>
    </lineage>
</organism>
<sequence>MSIQDVVSKRLSGAQVNHAQSFLKPGQIVQGKIVKLFPNNKAQIHIGSQKMIAQLEASLSIGENYHFQVKTNTDVTQLKVIGEQLKDNTTDNMQKLLQELGMKATKAAISLMEQLMRDKIPFDTEQLIKAFQLLEGAANKAQAQSVVKDMIIHKLPVTDSIFQALYTKTTSEFSDQLNKLLLQLKQDANQTPLKQTLIERLASLTEHNHSNKSALIKHILTEIGSNQIYFLEAAKTTELVDKRVNFSSWKTEWQGFAKNNFENVPVQAITLTNQQLTSLVLPFEMISSEVLPTLSKLAENKGILMIQAQVLIQQFSSAINTASIHQIPLATEDFSQLKLQIEKSLLPFLFDRQQQLVNTLLQNNPTSLNQLQTMLKTLSNKQTYAQLEQLGKSANHADNLLVTKPHDQFLLQLKQVLQTTGLAHEFYVANDLPEQQSATIKSMVLQLLQHSGGQINDRAQQLIHYINGMHIHSVNESTNLLQASIQIPGEKLALNKDIQLEFEGKKTESGKIDPAYCRILFYLDLTNLKETVIDMNIQKRAVAITVFNDNMPILDHSHELKRVLKDGLHALDFYLSTITVKPLKQVDMEKETAPRKIENNSYQGVDYRI</sequence>
<dbReference type="RefSeq" id="WP_089532591.1">
    <property type="nucleotide sequence ID" value="NZ_CP022437.1"/>
</dbReference>
<protein>
    <recommendedName>
        <fullName evidence="3">Flagellar hook-length control protein-like C-terminal domain-containing protein</fullName>
    </recommendedName>
</protein>
<evidence type="ECO:0000313" key="2">
    <source>
        <dbReference type="Proteomes" id="UP000204391"/>
    </source>
</evidence>
<name>A0A221MDQ4_9BACI</name>
<evidence type="ECO:0000313" key="1">
    <source>
        <dbReference type="EMBL" id="ASN05742.1"/>
    </source>
</evidence>
<accession>A0A221MDQ4</accession>
<gene>
    <name evidence="1" type="ORF">CFK40_12340</name>
</gene>
<dbReference type="EMBL" id="CP022437">
    <property type="protein sequence ID" value="ASN05742.1"/>
    <property type="molecule type" value="Genomic_DNA"/>
</dbReference>
<keyword evidence="2" id="KW-1185">Reference proteome</keyword>
<reference evidence="1 2" key="1">
    <citation type="journal article" date="2003" name="Int. J. Syst. Evol. Microbiol.">
        <title>Virgibacillus carmonensis sp. nov., Virgibacillus necropolis sp. nov. and Virgibacillus picturae sp. nov., three novel species isolated from deteriorated mural paintings, transfer of the species of the genus salibacillus to Virgibacillus, as Virgibacillus marismortui comb. nov. and Virgibacillus salexigens comb. nov., and emended description of the genus Virgibacillus.</title>
        <authorList>
            <person name="Heyrman J."/>
            <person name="Logan N.A."/>
            <person name="Busse H.J."/>
            <person name="Balcaen A."/>
            <person name="Lebbe L."/>
            <person name="Rodriguez-Diaz M."/>
            <person name="Swings J."/>
            <person name="De Vos P."/>
        </authorList>
    </citation>
    <scope>NUCLEOTIDE SEQUENCE [LARGE SCALE GENOMIC DNA]</scope>
    <source>
        <strain evidence="1 2">LMG 19488</strain>
    </source>
</reference>
<dbReference type="OrthoDB" id="2351076at2"/>
<dbReference type="AlphaFoldDB" id="A0A221MDQ4"/>
<dbReference type="KEGG" id="vne:CFK40_12340"/>
<evidence type="ECO:0008006" key="3">
    <source>
        <dbReference type="Google" id="ProtNLM"/>
    </source>
</evidence>
<proteinExistence type="predicted"/>